<dbReference type="PROSITE" id="PS50215">
    <property type="entry name" value="ADAM_MEPRO"/>
    <property type="match status" value="1"/>
</dbReference>
<dbReference type="PROSITE" id="PS50026">
    <property type="entry name" value="EGF_3"/>
    <property type="match status" value="1"/>
</dbReference>
<keyword evidence="3" id="KW-0964">Secreted</keyword>
<evidence type="ECO:0000256" key="3">
    <source>
        <dbReference type="ARBA" id="ARBA00022525"/>
    </source>
</evidence>
<keyword evidence="5 13" id="KW-0812">Transmembrane</keyword>
<dbReference type="PROSITE" id="PS00427">
    <property type="entry name" value="DISINTEGRIN_1"/>
    <property type="match status" value="1"/>
</dbReference>
<feature type="chain" id="PRO_5046884890" evidence="14">
    <location>
        <begin position="32"/>
        <end position="739"/>
    </location>
</feature>
<comment type="caution">
    <text evidence="11">Lacks conserved residue(s) required for the propagation of feature annotation.</text>
</comment>
<feature type="domain" description="Peptidase M12B" evidence="17">
    <location>
        <begin position="210"/>
        <end position="390"/>
    </location>
</feature>
<proteinExistence type="predicted"/>
<feature type="transmembrane region" description="Helical" evidence="13">
    <location>
        <begin position="692"/>
        <end position="712"/>
    </location>
</feature>
<dbReference type="InterPro" id="IPR006586">
    <property type="entry name" value="ADAM_Cys-rich"/>
</dbReference>
<dbReference type="InterPro" id="IPR002870">
    <property type="entry name" value="Peptidase_M12B_N"/>
</dbReference>
<evidence type="ECO:0000256" key="9">
    <source>
        <dbReference type="ARBA" id="ARBA00023240"/>
    </source>
</evidence>
<dbReference type="SMART" id="SM00050">
    <property type="entry name" value="DISIN"/>
    <property type="match status" value="1"/>
</dbReference>
<keyword evidence="11" id="KW-0245">EGF-like domain</keyword>
<keyword evidence="6 13" id="KW-1133">Transmembrane helix</keyword>
<feature type="domain" description="Disintegrin" evidence="16">
    <location>
        <begin position="408"/>
        <end position="494"/>
    </location>
</feature>
<name>A0ABM3Z554_PANGU</name>
<feature type="disulfide bond" evidence="12">
    <location>
        <begin position="362"/>
        <end position="367"/>
    </location>
</feature>
<evidence type="ECO:0000256" key="7">
    <source>
        <dbReference type="ARBA" id="ARBA00023136"/>
    </source>
</evidence>
<keyword evidence="9" id="KW-1199">Hemostasis impairing toxin</keyword>
<accession>A0ABM3Z554</accession>
<keyword evidence="12" id="KW-0862">Zinc</keyword>
<evidence type="ECO:0000256" key="11">
    <source>
        <dbReference type="PROSITE-ProRule" id="PRU00076"/>
    </source>
</evidence>
<evidence type="ECO:0000256" key="10">
    <source>
        <dbReference type="PROSITE-ProRule" id="PRU00068"/>
    </source>
</evidence>
<evidence type="ECO:0000256" key="6">
    <source>
        <dbReference type="ARBA" id="ARBA00022989"/>
    </source>
</evidence>
<organism evidence="18 19">
    <name type="scientific">Pantherophis guttatus</name>
    <name type="common">Corn snake</name>
    <name type="synonym">Elaphe guttata</name>
    <dbReference type="NCBI Taxonomy" id="94885"/>
    <lineage>
        <taxon>Eukaryota</taxon>
        <taxon>Metazoa</taxon>
        <taxon>Chordata</taxon>
        <taxon>Craniata</taxon>
        <taxon>Vertebrata</taxon>
        <taxon>Euteleostomi</taxon>
        <taxon>Lepidosauria</taxon>
        <taxon>Squamata</taxon>
        <taxon>Bifurcata</taxon>
        <taxon>Unidentata</taxon>
        <taxon>Episquamata</taxon>
        <taxon>Toxicofera</taxon>
        <taxon>Serpentes</taxon>
        <taxon>Colubroidea</taxon>
        <taxon>Colubridae</taxon>
        <taxon>Colubrinae</taxon>
        <taxon>Pantherophis</taxon>
    </lineage>
</organism>
<dbReference type="SUPFAM" id="SSF55486">
    <property type="entry name" value="Metalloproteases ('zincins'), catalytic domain"/>
    <property type="match status" value="1"/>
</dbReference>
<reference evidence="19" key="1">
    <citation type="submission" date="2025-08" db="UniProtKB">
        <authorList>
            <consortium name="RefSeq"/>
        </authorList>
    </citation>
    <scope>IDENTIFICATION</scope>
    <source>
        <tissue evidence="19">Blood</tissue>
    </source>
</reference>
<evidence type="ECO:0000313" key="18">
    <source>
        <dbReference type="Proteomes" id="UP001652622"/>
    </source>
</evidence>
<dbReference type="Gene3D" id="4.10.70.10">
    <property type="entry name" value="Disintegrin domain"/>
    <property type="match status" value="1"/>
</dbReference>
<sequence>MVSSYPRFVKMSTCVALLSVVLLKIIQNAASRQAPPQGFRYASYDVIIPRKLSPKYGQEEPQHVSYLLHIEGNPQVLFLRKRRNFIPKAFPVFTYDTAGDLQVDHPFIKDDCFYYGFIQRKSSSRVTLSTCSGGLRGLLQMENKTYEIEPVQESSTFQHVVFRLEVEEGALRMTCGVGEEQQTHQKDIIPETQNLGNKDVFGKSWWPHRRYVKVAIVIDHERYLKFHRNESFITLRVLDIVHAANSLFDALSVHVSITGLVIWSQKNLIKISHVADDTLASFNEWRTYNLVNILKNDVGHLFAYKDFGITVGLAYMGTICSMNGASAIESYRTPSLFYMSVIFTHELGHVLGMQHDEGYCHCGKSECIMAPYAAESDTFSNCSYKDYFHYRNSGCLFVPPDTNTTFKFESCGNKRVEKGEQCDCGSETQCKSDPCCQANCMLRPAAVCAFGLCCANCQYRQRGTVCREKISSCDLPEYCNGTSEHCPEDMHVQDGAVCNDGVYCYHGNCTTHDMQCKMIFGSGSKVASEVCFIEVNNKGDRFGNCGLKHGIYKKCDTGDSLCGRIQCENTQIPSLEDHSTIIQTSTRVNQCWGTDYHSGMKVNDIGSVRDGTPCGNNMMCIQGSCLNVSILKYDCNVTMCHNRGVCNTLKHCHCDVGWAPPDCRDKGYGGSIDSGPPPVSIQAKAYMKTSSVIGMLCAFCLTIVCTGLVIWFKNGLRNPCGKFQGRVHAMKSNDEGTPV</sequence>
<protein>
    <submittedName>
        <fullName evidence="19">Disintegrin and metalloproteinase domain-containing protein 20-like</fullName>
    </submittedName>
</protein>
<dbReference type="GeneID" id="132710704"/>
<feature type="binding site" evidence="12">
    <location>
        <position position="345"/>
    </location>
    <ligand>
        <name>Zn(2+)</name>
        <dbReference type="ChEBI" id="CHEBI:29105"/>
        <note>catalytic</note>
    </ligand>
</feature>
<dbReference type="InterPro" id="IPR001762">
    <property type="entry name" value="Disintegrin_dom"/>
</dbReference>
<dbReference type="Proteomes" id="UP001652622">
    <property type="component" value="Unplaced"/>
</dbReference>
<feature type="disulfide bond" evidence="11">
    <location>
        <begin position="654"/>
        <end position="663"/>
    </location>
</feature>
<feature type="binding site" evidence="12">
    <location>
        <position position="355"/>
    </location>
    <ligand>
        <name>Zn(2+)</name>
        <dbReference type="ChEBI" id="CHEBI:29105"/>
        <note>catalytic</note>
    </ligand>
</feature>
<dbReference type="InterPro" id="IPR018358">
    <property type="entry name" value="Disintegrin_CS"/>
</dbReference>
<keyword evidence="8 11" id="KW-1015">Disulfide bond</keyword>
<evidence type="ECO:0000259" key="15">
    <source>
        <dbReference type="PROSITE" id="PS50026"/>
    </source>
</evidence>
<dbReference type="Pfam" id="PF00200">
    <property type="entry name" value="Disintegrin"/>
    <property type="match status" value="1"/>
</dbReference>
<dbReference type="InterPro" id="IPR000742">
    <property type="entry name" value="EGF"/>
</dbReference>
<feature type="binding site" evidence="12">
    <location>
        <position position="349"/>
    </location>
    <ligand>
        <name>Zn(2+)</name>
        <dbReference type="ChEBI" id="CHEBI:29105"/>
        <note>catalytic</note>
    </ligand>
</feature>
<comment type="subcellular location">
    <subcellularLocation>
        <location evidence="1">Membrane</location>
        <topology evidence="1">Single-pass type I membrane protein</topology>
    </subcellularLocation>
    <subcellularLocation>
        <location evidence="2">Secreted</location>
    </subcellularLocation>
</comment>
<evidence type="ECO:0000313" key="19">
    <source>
        <dbReference type="RefSeq" id="XP_060543499.1"/>
    </source>
</evidence>
<keyword evidence="4" id="KW-0800">Toxin</keyword>
<dbReference type="Pfam" id="PF01562">
    <property type="entry name" value="Pep_M12B_propep"/>
    <property type="match status" value="1"/>
</dbReference>
<evidence type="ECO:0000259" key="16">
    <source>
        <dbReference type="PROSITE" id="PS50214"/>
    </source>
</evidence>
<feature type="domain" description="EGF-like" evidence="15">
    <location>
        <begin position="631"/>
        <end position="664"/>
    </location>
</feature>
<evidence type="ECO:0000256" key="5">
    <source>
        <dbReference type="ARBA" id="ARBA00022692"/>
    </source>
</evidence>
<feature type="signal peptide" evidence="14">
    <location>
        <begin position="1"/>
        <end position="31"/>
    </location>
</feature>
<evidence type="ECO:0000256" key="12">
    <source>
        <dbReference type="PROSITE-ProRule" id="PRU00276"/>
    </source>
</evidence>
<evidence type="ECO:0000256" key="14">
    <source>
        <dbReference type="SAM" id="SignalP"/>
    </source>
</evidence>
<dbReference type="PROSITE" id="PS50214">
    <property type="entry name" value="DISINTEGRIN_2"/>
    <property type="match status" value="1"/>
</dbReference>
<keyword evidence="12" id="KW-0479">Metal-binding</keyword>
<keyword evidence="18" id="KW-1185">Reference proteome</keyword>
<dbReference type="PANTHER" id="PTHR11905">
    <property type="entry name" value="ADAM A DISINTEGRIN AND METALLOPROTEASE DOMAIN"/>
    <property type="match status" value="1"/>
</dbReference>
<dbReference type="InterPro" id="IPR001590">
    <property type="entry name" value="Peptidase_M12B"/>
</dbReference>
<dbReference type="InterPro" id="IPR036436">
    <property type="entry name" value="Disintegrin_dom_sf"/>
</dbReference>
<feature type="active site" evidence="12">
    <location>
        <position position="346"/>
    </location>
</feature>
<dbReference type="Pfam" id="PF01421">
    <property type="entry name" value="Reprolysin"/>
    <property type="match status" value="1"/>
</dbReference>
<dbReference type="Gene3D" id="3.40.390.10">
    <property type="entry name" value="Collagenase (Catalytic Domain)"/>
    <property type="match status" value="1"/>
</dbReference>
<keyword evidence="7 13" id="KW-0472">Membrane</keyword>
<dbReference type="SMART" id="SM00608">
    <property type="entry name" value="ACR"/>
    <property type="match status" value="1"/>
</dbReference>
<evidence type="ECO:0000256" key="8">
    <source>
        <dbReference type="ARBA" id="ARBA00023157"/>
    </source>
</evidence>
<evidence type="ECO:0000256" key="1">
    <source>
        <dbReference type="ARBA" id="ARBA00004479"/>
    </source>
</evidence>
<dbReference type="PRINTS" id="PR00289">
    <property type="entry name" value="DISINTEGRIN"/>
</dbReference>
<feature type="disulfide bond" evidence="10">
    <location>
        <begin position="466"/>
        <end position="486"/>
    </location>
</feature>
<dbReference type="Pfam" id="PF08516">
    <property type="entry name" value="ADAM_CR"/>
    <property type="match status" value="1"/>
</dbReference>
<evidence type="ECO:0000256" key="2">
    <source>
        <dbReference type="ARBA" id="ARBA00004613"/>
    </source>
</evidence>
<dbReference type="InterPro" id="IPR034027">
    <property type="entry name" value="Reprolysin_adamalysin"/>
</dbReference>
<dbReference type="PROSITE" id="PS01186">
    <property type="entry name" value="EGF_2"/>
    <property type="match status" value="1"/>
</dbReference>
<dbReference type="InterPro" id="IPR024079">
    <property type="entry name" value="MetalloPept_cat_dom_sf"/>
</dbReference>
<evidence type="ECO:0000256" key="4">
    <source>
        <dbReference type="ARBA" id="ARBA00022656"/>
    </source>
</evidence>
<evidence type="ECO:0000259" key="17">
    <source>
        <dbReference type="PROSITE" id="PS50215"/>
    </source>
</evidence>
<dbReference type="CDD" id="cd04269">
    <property type="entry name" value="ZnMc_adamalysin_II_like"/>
    <property type="match status" value="1"/>
</dbReference>
<dbReference type="PANTHER" id="PTHR11905:SF251">
    <property type="entry name" value="MEDIATOR COMPLEX SUBUNIT 6"/>
    <property type="match status" value="1"/>
</dbReference>
<gene>
    <name evidence="19" type="primary">LOC132710704</name>
</gene>
<dbReference type="SUPFAM" id="SSF57552">
    <property type="entry name" value="Blood coagulation inhibitor (disintegrin)"/>
    <property type="match status" value="1"/>
</dbReference>
<keyword evidence="14" id="KW-0732">Signal</keyword>
<evidence type="ECO:0000256" key="13">
    <source>
        <dbReference type="SAM" id="Phobius"/>
    </source>
</evidence>
<dbReference type="RefSeq" id="XP_060543499.1">
    <property type="nucleotide sequence ID" value="XM_060687516.1"/>
</dbReference>